<reference evidence="2 3" key="1">
    <citation type="submission" date="2020-05" db="EMBL/GenBank/DDBJ databases">
        <title>Identification and distribution of gene clusters putatively required for synthesis of sphingolipid metabolism inhibitors in phylogenetically diverse species of the filamentous fungus Fusarium.</title>
        <authorList>
            <person name="Kim H.-S."/>
            <person name="Busman M."/>
            <person name="Brown D.W."/>
            <person name="Divon H."/>
            <person name="Uhlig S."/>
            <person name="Proctor R.H."/>
        </authorList>
    </citation>
    <scope>NUCLEOTIDE SEQUENCE [LARGE SCALE GENOMIC DNA]</scope>
    <source>
        <strain evidence="2 3">NRRL 13617</strain>
    </source>
</reference>
<protein>
    <submittedName>
        <fullName evidence="2">Cutinase transcription factor 1 beta</fullName>
    </submittedName>
</protein>
<dbReference type="Proteomes" id="UP000582016">
    <property type="component" value="Unassembled WGS sequence"/>
</dbReference>
<keyword evidence="1" id="KW-0812">Transmembrane</keyword>
<dbReference type="EMBL" id="JAAOAQ010000369">
    <property type="protein sequence ID" value="KAF5551588.1"/>
    <property type="molecule type" value="Genomic_DNA"/>
</dbReference>
<gene>
    <name evidence="2" type="ORF">FPHYL_9094</name>
</gene>
<feature type="transmembrane region" description="Helical" evidence="1">
    <location>
        <begin position="52"/>
        <end position="75"/>
    </location>
</feature>
<dbReference type="OrthoDB" id="5121955at2759"/>
<accession>A0A8H5N4K5</accession>
<name>A0A8H5N4K5_9HYPO</name>
<dbReference type="AlphaFoldDB" id="A0A8H5N4K5"/>
<comment type="caution">
    <text evidence="2">The sequence shown here is derived from an EMBL/GenBank/DDBJ whole genome shotgun (WGS) entry which is preliminary data.</text>
</comment>
<evidence type="ECO:0000313" key="3">
    <source>
        <dbReference type="Proteomes" id="UP000582016"/>
    </source>
</evidence>
<keyword evidence="3" id="KW-1185">Reference proteome</keyword>
<keyword evidence="1" id="KW-1133">Transmembrane helix</keyword>
<organism evidence="2 3">
    <name type="scientific">Fusarium phyllophilum</name>
    <dbReference type="NCBI Taxonomy" id="47803"/>
    <lineage>
        <taxon>Eukaryota</taxon>
        <taxon>Fungi</taxon>
        <taxon>Dikarya</taxon>
        <taxon>Ascomycota</taxon>
        <taxon>Pezizomycotina</taxon>
        <taxon>Sordariomycetes</taxon>
        <taxon>Hypocreomycetidae</taxon>
        <taxon>Hypocreales</taxon>
        <taxon>Nectriaceae</taxon>
        <taxon>Fusarium</taxon>
        <taxon>Fusarium fujikuroi species complex</taxon>
    </lineage>
</organism>
<sequence>MDRISPLCTRFSLNITHDRFDFESATPLGAEHLQDDIYRSSVFTPATKRRQISIFSAFLELMILLTDVLTLVYLFEDSVKSKARSAGDEDLAFEKCEAALKAWYLRVSAQFPPFENAPQRRVWKRQ</sequence>
<evidence type="ECO:0000313" key="2">
    <source>
        <dbReference type="EMBL" id="KAF5551588.1"/>
    </source>
</evidence>
<keyword evidence="1" id="KW-0472">Membrane</keyword>
<evidence type="ECO:0000256" key="1">
    <source>
        <dbReference type="SAM" id="Phobius"/>
    </source>
</evidence>
<proteinExistence type="predicted"/>